<dbReference type="AlphaFoldDB" id="C9KKC9"/>
<comment type="subunit">
    <text evidence="3 4">Part of the 30S ribosomal subunit. Forms a bridge to the 50S subunit in the 70S ribosome, contacting the 23S rRNA.</text>
</comment>
<evidence type="ECO:0000313" key="7">
    <source>
        <dbReference type="EMBL" id="EEX69579.1"/>
    </source>
</evidence>
<dbReference type="EMBL" id="ABWK02000009">
    <property type="protein sequence ID" value="EEX69579.1"/>
    <property type="molecule type" value="Genomic_DNA"/>
</dbReference>
<comment type="function">
    <text evidence="4">Forms an intersubunit bridge (bridge B4) with the 23S rRNA of the 50S subunit in the ribosome.</text>
</comment>
<dbReference type="GO" id="GO:0022627">
    <property type="term" value="C:cytosolic small ribosomal subunit"/>
    <property type="evidence" value="ECO:0007669"/>
    <property type="project" value="TreeGrafter"/>
</dbReference>
<dbReference type="FunFam" id="1.10.287.10:FF:000002">
    <property type="entry name" value="30S ribosomal protein S15"/>
    <property type="match status" value="1"/>
</dbReference>
<keyword evidence="1 4" id="KW-0689">Ribosomal protein</keyword>
<sequence>MEIEQQTGGIQQMLTQEAKQEIMQKYAVHEGDTGSPEVQIAVLSARIDYLTEHLKQHKKDHHSRRGLLKMVGHRRRLLSYLYKTDIERYRSIIAKLGLRSTVER</sequence>
<dbReference type="HAMAP" id="MF_01343_B">
    <property type="entry name" value="Ribosomal_uS15_B"/>
    <property type="match status" value="1"/>
</dbReference>
<evidence type="ECO:0000313" key="8">
    <source>
        <dbReference type="Proteomes" id="UP000003671"/>
    </source>
</evidence>
<dbReference type="InterPro" id="IPR005290">
    <property type="entry name" value="Ribosomal_uS15_bac-type"/>
</dbReference>
<dbReference type="GO" id="GO:0006412">
    <property type="term" value="P:translation"/>
    <property type="evidence" value="ECO:0007669"/>
    <property type="project" value="UniProtKB-UniRule"/>
</dbReference>
<name>C9KKC9_9FIRM</name>
<dbReference type="GO" id="GO:0003735">
    <property type="term" value="F:structural constituent of ribosome"/>
    <property type="evidence" value="ECO:0007669"/>
    <property type="project" value="InterPro"/>
</dbReference>
<dbReference type="HOGENOM" id="CLU_148518_0_0_9"/>
<reference evidence="7" key="1">
    <citation type="submission" date="2009-09" db="EMBL/GenBank/DDBJ databases">
        <authorList>
            <person name="Weinstock G."/>
            <person name="Sodergren E."/>
            <person name="Clifton S."/>
            <person name="Fulton L."/>
            <person name="Fulton B."/>
            <person name="Courtney L."/>
            <person name="Fronick C."/>
            <person name="Harrison M."/>
            <person name="Strong C."/>
            <person name="Farmer C."/>
            <person name="Delahaunty K."/>
            <person name="Markovic C."/>
            <person name="Hall O."/>
            <person name="Minx P."/>
            <person name="Tomlinson C."/>
            <person name="Mitreva M."/>
            <person name="Nelson J."/>
            <person name="Hou S."/>
            <person name="Wollam A."/>
            <person name="Pepin K.H."/>
            <person name="Johnson M."/>
            <person name="Bhonagiri V."/>
            <person name="Nash W.E."/>
            <person name="Warren W."/>
            <person name="Chinwalla A."/>
            <person name="Mardis E.R."/>
            <person name="Wilson R.K."/>
        </authorList>
    </citation>
    <scope>NUCLEOTIDE SEQUENCE [LARGE SCALE GENOMIC DNA]</scope>
    <source>
        <strain evidence="7">DSM 20544</strain>
    </source>
</reference>
<dbReference type="PANTHER" id="PTHR23321">
    <property type="entry name" value="RIBOSOMAL PROTEIN S15, BACTERIAL AND ORGANELLAR"/>
    <property type="match status" value="1"/>
</dbReference>
<comment type="caution">
    <text evidence="7">The sequence shown here is derived from an EMBL/GenBank/DDBJ whole genome shotgun (WGS) entry which is preliminary data.</text>
</comment>
<organism evidence="7 8">
    <name type="scientific">Mitsuokella multacida DSM 20544</name>
    <dbReference type="NCBI Taxonomy" id="500635"/>
    <lineage>
        <taxon>Bacteria</taxon>
        <taxon>Bacillati</taxon>
        <taxon>Bacillota</taxon>
        <taxon>Negativicutes</taxon>
        <taxon>Selenomonadales</taxon>
        <taxon>Selenomonadaceae</taxon>
        <taxon>Mitsuokella</taxon>
    </lineage>
</organism>
<evidence type="ECO:0000256" key="2">
    <source>
        <dbReference type="ARBA" id="ARBA00023274"/>
    </source>
</evidence>
<dbReference type="SMART" id="SM01387">
    <property type="entry name" value="Ribosomal_S15"/>
    <property type="match status" value="1"/>
</dbReference>
<dbReference type="PATRIC" id="fig|500635.8.peg.1019"/>
<keyword evidence="8" id="KW-1185">Reference proteome</keyword>
<evidence type="ECO:0000256" key="6">
    <source>
        <dbReference type="RuleBase" id="RU004524"/>
    </source>
</evidence>
<dbReference type="GO" id="GO:0019843">
    <property type="term" value="F:rRNA binding"/>
    <property type="evidence" value="ECO:0007669"/>
    <property type="project" value="UniProtKB-UniRule"/>
</dbReference>
<evidence type="ECO:0000256" key="3">
    <source>
        <dbReference type="ARBA" id="ARBA00064542"/>
    </source>
</evidence>
<dbReference type="NCBIfam" id="TIGR00952">
    <property type="entry name" value="S15_bact"/>
    <property type="match status" value="1"/>
</dbReference>
<evidence type="ECO:0000256" key="5">
    <source>
        <dbReference type="RuleBase" id="RU003919"/>
    </source>
</evidence>
<protein>
    <recommendedName>
        <fullName evidence="4">Small ribosomal subunit protein uS15</fullName>
    </recommendedName>
</protein>
<keyword evidence="4 6" id="KW-0699">rRNA-binding</keyword>
<keyword evidence="4 6" id="KW-0694">RNA-binding</keyword>
<dbReference type="Proteomes" id="UP000003671">
    <property type="component" value="Unassembled WGS sequence"/>
</dbReference>
<evidence type="ECO:0000256" key="4">
    <source>
        <dbReference type="HAMAP-Rule" id="MF_01343"/>
    </source>
</evidence>
<dbReference type="Gene3D" id="1.10.287.10">
    <property type="entry name" value="S15/NS1, RNA-binding"/>
    <property type="match status" value="1"/>
</dbReference>
<comment type="function">
    <text evidence="4 6">One of the primary rRNA binding proteins, it binds directly to 16S rRNA where it helps nucleate assembly of the platform of the 30S subunit by binding and bridging several RNA helices of the 16S rRNA.</text>
</comment>
<dbReference type="SUPFAM" id="SSF47060">
    <property type="entry name" value="S15/NS1 RNA-binding domain"/>
    <property type="match status" value="1"/>
</dbReference>
<dbReference type="Pfam" id="PF00312">
    <property type="entry name" value="Ribosomal_S15"/>
    <property type="match status" value="1"/>
</dbReference>
<proteinExistence type="inferred from homology"/>
<keyword evidence="2 4" id="KW-0687">Ribonucleoprotein</keyword>
<dbReference type="STRING" id="500635.MITSMUL_03628"/>
<dbReference type="InterPro" id="IPR000589">
    <property type="entry name" value="Ribosomal_uS15"/>
</dbReference>
<dbReference type="InterPro" id="IPR009068">
    <property type="entry name" value="uS15_NS1_RNA-bd_sf"/>
</dbReference>
<dbReference type="PROSITE" id="PS00362">
    <property type="entry name" value="RIBOSOMAL_S15"/>
    <property type="match status" value="1"/>
</dbReference>
<evidence type="ECO:0000256" key="1">
    <source>
        <dbReference type="ARBA" id="ARBA00022980"/>
    </source>
</evidence>
<gene>
    <name evidence="4 7" type="primary">rpsO</name>
    <name evidence="7" type="ORF">MITSMUL_03628</name>
</gene>
<dbReference type="Gene3D" id="6.10.250.3130">
    <property type="match status" value="1"/>
</dbReference>
<dbReference type="eggNOG" id="COG0184">
    <property type="taxonomic scope" value="Bacteria"/>
</dbReference>
<dbReference type="CDD" id="cd00353">
    <property type="entry name" value="Ribosomal_S15p_S13e"/>
    <property type="match status" value="1"/>
</dbReference>
<accession>C9KKC9</accession>
<dbReference type="PANTHER" id="PTHR23321:SF26">
    <property type="entry name" value="SMALL RIBOSOMAL SUBUNIT PROTEIN US15M"/>
    <property type="match status" value="1"/>
</dbReference>
<comment type="similarity">
    <text evidence="4 5">Belongs to the universal ribosomal protein uS15 family.</text>
</comment>